<evidence type="ECO:0000313" key="2">
    <source>
        <dbReference type="EMBL" id="KAK0446188.1"/>
    </source>
</evidence>
<accession>A0AA39JTA8</accession>
<evidence type="ECO:0000313" key="3">
    <source>
        <dbReference type="Proteomes" id="UP001175226"/>
    </source>
</evidence>
<name>A0AA39JTA8_9AGAR</name>
<dbReference type="EMBL" id="JAUEPT010000014">
    <property type="protein sequence ID" value="KAK0446188.1"/>
    <property type="molecule type" value="Genomic_DNA"/>
</dbReference>
<keyword evidence="3" id="KW-1185">Reference proteome</keyword>
<feature type="region of interest" description="Disordered" evidence="1">
    <location>
        <begin position="90"/>
        <end position="110"/>
    </location>
</feature>
<gene>
    <name evidence="2" type="ORF">EV421DRAFT_1792911</name>
</gene>
<dbReference type="Proteomes" id="UP001175226">
    <property type="component" value="Unassembled WGS sequence"/>
</dbReference>
<organism evidence="2 3">
    <name type="scientific">Armillaria borealis</name>
    <dbReference type="NCBI Taxonomy" id="47425"/>
    <lineage>
        <taxon>Eukaryota</taxon>
        <taxon>Fungi</taxon>
        <taxon>Dikarya</taxon>
        <taxon>Basidiomycota</taxon>
        <taxon>Agaricomycotina</taxon>
        <taxon>Agaricomycetes</taxon>
        <taxon>Agaricomycetidae</taxon>
        <taxon>Agaricales</taxon>
        <taxon>Marasmiineae</taxon>
        <taxon>Physalacriaceae</taxon>
        <taxon>Armillaria</taxon>
    </lineage>
</organism>
<reference evidence="2" key="1">
    <citation type="submission" date="2023-06" db="EMBL/GenBank/DDBJ databases">
        <authorList>
            <consortium name="Lawrence Berkeley National Laboratory"/>
            <person name="Ahrendt S."/>
            <person name="Sahu N."/>
            <person name="Indic B."/>
            <person name="Wong-Bajracharya J."/>
            <person name="Merenyi Z."/>
            <person name="Ke H.-M."/>
            <person name="Monk M."/>
            <person name="Kocsube S."/>
            <person name="Drula E."/>
            <person name="Lipzen A."/>
            <person name="Balint B."/>
            <person name="Henrissat B."/>
            <person name="Andreopoulos B."/>
            <person name="Martin F.M."/>
            <person name="Harder C.B."/>
            <person name="Rigling D."/>
            <person name="Ford K.L."/>
            <person name="Foster G.D."/>
            <person name="Pangilinan J."/>
            <person name="Papanicolaou A."/>
            <person name="Barry K."/>
            <person name="LaButti K."/>
            <person name="Viragh M."/>
            <person name="Koriabine M."/>
            <person name="Yan M."/>
            <person name="Riley R."/>
            <person name="Champramary S."/>
            <person name="Plett K.L."/>
            <person name="Tsai I.J."/>
            <person name="Slot J."/>
            <person name="Sipos G."/>
            <person name="Plett J."/>
            <person name="Nagy L.G."/>
            <person name="Grigoriev I.V."/>
        </authorList>
    </citation>
    <scope>NUCLEOTIDE SEQUENCE</scope>
    <source>
        <strain evidence="2">FPL87.14</strain>
    </source>
</reference>
<proteinExistence type="predicted"/>
<evidence type="ECO:0000256" key="1">
    <source>
        <dbReference type="SAM" id="MobiDB-lite"/>
    </source>
</evidence>
<protein>
    <submittedName>
        <fullName evidence="2">Uncharacterized protein</fullName>
    </submittedName>
</protein>
<dbReference type="AlphaFoldDB" id="A0AA39JTA8"/>
<feature type="compositionally biased region" description="Pro residues" evidence="1">
    <location>
        <begin position="96"/>
        <end position="110"/>
    </location>
</feature>
<comment type="caution">
    <text evidence="2">The sequence shown here is derived from an EMBL/GenBank/DDBJ whole genome shotgun (WGS) entry which is preliminary data.</text>
</comment>
<sequence length="297" mass="33818">MYRTPPREIQLSVTPGVFWQFHPPYPLPTDASYRSYQYLHEPWQNVAPPDSYPPYSLPGRQGPFLHTSFGFLSHHTPAGSFLSQLTFPVDTRHQPQHPPAPPYPPQQHPPPGFFPFVPPHVVNSHTHTQFQQQSTNIINNSNNTLSNSVPVQNTYHYDTYSSPFLSTSFSVPSMTSIPELTGKSTWMHWLRGVKSVADLHGVLPHIIEDSPNFVSPNRMRRASSPPPVDQWSTPQEWETYMVWHRRDALMMHILTSNLSSDVSSVIPMINDPECTTAREMLACLRRYFGPHPGECSL</sequence>